<sequence length="174" mass="20066">MNSFDYSLFQLINSLAHRNKIIDWLAVFFADYSQYLLIIIAIFLLLLKEKDWRRRISIGSVFALSAILSRGLITEIIRFFYARPRPFAVLNISPLINHNFTASFPSGHMAFYFVLALTIFLLNKKWGWFSVSGVILMGLARIFTGLHWPTDILGGILIAIFSYFLVKKIIPSKR</sequence>
<evidence type="ECO:0000313" key="4">
    <source>
        <dbReference type="Proteomes" id="UP000176633"/>
    </source>
</evidence>
<dbReference type="InterPro" id="IPR000326">
    <property type="entry name" value="PAP2/HPO"/>
</dbReference>
<name>A0A1F6C2Y2_9BACT</name>
<dbReference type="AlphaFoldDB" id="A0A1F6C2Y2"/>
<keyword evidence="1" id="KW-0812">Transmembrane</keyword>
<dbReference type="SUPFAM" id="SSF48317">
    <property type="entry name" value="Acid phosphatase/Vanadium-dependent haloperoxidase"/>
    <property type="match status" value="1"/>
</dbReference>
<dbReference type="Pfam" id="PF01569">
    <property type="entry name" value="PAP2"/>
    <property type="match status" value="1"/>
</dbReference>
<dbReference type="PANTHER" id="PTHR14969">
    <property type="entry name" value="SPHINGOSINE-1-PHOSPHATE PHOSPHOHYDROLASE"/>
    <property type="match status" value="1"/>
</dbReference>
<accession>A0A1F6C2Y2</accession>
<evidence type="ECO:0000313" key="3">
    <source>
        <dbReference type="EMBL" id="OGG43438.1"/>
    </source>
</evidence>
<dbReference type="InterPro" id="IPR036938">
    <property type="entry name" value="PAP2/HPO_sf"/>
</dbReference>
<dbReference type="SMART" id="SM00014">
    <property type="entry name" value="acidPPc"/>
    <property type="match status" value="1"/>
</dbReference>
<feature type="transmembrane region" description="Helical" evidence="1">
    <location>
        <begin position="101"/>
        <end position="121"/>
    </location>
</feature>
<feature type="transmembrane region" description="Helical" evidence="1">
    <location>
        <begin position="152"/>
        <end position="170"/>
    </location>
</feature>
<feature type="domain" description="Phosphatidic acid phosphatase type 2/haloperoxidase" evidence="2">
    <location>
        <begin position="58"/>
        <end position="167"/>
    </location>
</feature>
<proteinExistence type="predicted"/>
<reference evidence="3 4" key="1">
    <citation type="journal article" date="2016" name="Nat. Commun.">
        <title>Thousands of microbial genomes shed light on interconnected biogeochemical processes in an aquifer system.</title>
        <authorList>
            <person name="Anantharaman K."/>
            <person name="Brown C.T."/>
            <person name="Hug L.A."/>
            <person name="Sharon I."/>
            <person name="Castelle C.J."/>
            <person name="Probst A.J."/>
            <person name="Thomas B.C."/>
            <person name="Singh A."/>
            <person name="Wilkins M.J."/>
            <person name="Karaoz U."/>
            <person name="Brodie E.L."/>
            <person name="Williams K.H."/>
            <person name="Hubbard S.S."/>
            <person name="Banfield J.F."/>
        </authorList>
    </citation>
    <scope>NUCLEOTIDE SEQUENCE [LARGE SCALE GENOMIC DNA]</scope>
</reference>
<dbReference type="Gene3D" id="1.20.144.10">
    <property type="entry name" value="Phosphatidic acid phosphatase type 2/haloperoxidase"/>
    <property type="match status" value="1"/>
</dbReference>
<organism evidence="3 4">
    <name type="scientific">Candidatus Jorgensenbacteria bacterium RIFCSPLOWO2_12_FULL_42_11</name>
    <dbReference type="NCBI Taxonomy" id="1798473"/>
    <lineage>
        <taxon>Bacteria</taxon>
        <taxon>Candidatus Joergenseniibacteriota</taxon>
    </lineage>
</organism>
<comment type="caution">
    <text evidence="3">The sequence shown here is derived from an EMBL/GenBank/DDBJ whole genome shotgun (WGS) entry which is preliminary data.</text>
</comment>
<keyword evidence="1" id="KW-1133">Transmembrane helix</keyword>
<dbReference type="Proteomes" id="UP000176633">
    <property type="component" value="Unassembled WGS sequence"/>
</dbReference>
<protein>
    <recommendedName>
        <fullName evidence="2">Phosphatidic acid phosphatase type 2/haloperoxidase domain-containing protein</fullName>
    </recommendedName>
</protein>
<feature type="transmembrane region" description="Helical" evidence="1">
    <location>
        <begin position="24"/>
        <end position="47"/>
    </location>
</feature>
<evidence type="ECO:0000259" key="2">
    <source>
        <dbReference type="SMART" id="SM00014"/>
    </source>
</evidence>
<feature type="transmembrane region" description="Helical" evidence="1">
    <location>
        <begin position="59"/>
        <end position="81"/>
    </location>
</feature>
<dbReference type="EMBL" id="MFKM01000014">
    <property type="protein sequence ID" value="OGG43438.1"/>
    <property type="molecule type" value="Genomic_DNA"/>
</dbReference>
<dbReference type="STRING" id="1798473.A3G50_01965"/>
<keyword evidence="1" id="KW-0472">Membrane</keyword>
<gene>
    <name evidence="3" type="ORF">A3G50_01965</name>
</gene>
<evidence type="ECO:0000256" key="1">
    <source>
        <dbReference type="SAM" id="Phobius"/>
    </source>
</evidence>
<feature type="transmembrane region" description="Helical" evidence="1">
    <location>
        <begin position="128"/>
        <end position="146"/>
    </location>
</feature>
<dbReference type="PANTHER" id="PTHR14969:SF13">
    <property type="entry name" value="AT30094P"/>
    <property type="match status" value="1"/>
</dbReference>